<dbReference type="EMBL" id="FPHM01000120">
    <property type="protein sequence ID" value="SFV68142.1"/>
    <property type="molecule type" value="Genomic_DNA"/>
</dbReference>
<gene>
    <name evidence="2" type="ORF">MNB_SV-13-1635</name>
</gene>
<evidence type="ECO:0000313" key="2">
    <source>
        <dbReference type="EMBL" id="SFV68142.1"/>
    </source>
</evidence>
<dbReference type="AlphaFoldDB" id="A0A1W1CR17"/>
<organism evidence="2">
    <name type="scientific">hydrothermal vent metagenome</name>
    <dbReference type="NCBI Taxonomy" id="652676"/>
    <lineage>
        <taxon>unclassified sequences</taxon>
        <taxon>metagenomes</taxon>
        <taxon>ecological metagenomes</taxon>
    </lineage>
</organism>
<name>A0A1W1CR17_9ZZZZ</name>
<feature type="coiled-coil region" evidence="1">
    <location>
        <begin position="77"/>
        <end position="104"/>
    </location>
</feature>
<proteinExistence type="predicted"/>
<accession>A0A1W1CR17</accession>
<reference evidence="2" key="1">
    <citation type="submission" date="2016-10" db="EMBL/GenBank/DDBJ databases">
        <authorList>
            <person name="de Groot N.N."/>
        </authorList>
    </citation>
    <scope>NUCLEOTIDE SEQUENCE</scope>
</reference>
<evidence type="ECO:0000256" key="1">
    <source>
        <dbReference type="SAM" id="Coils"/>
    </source>
</evidence>
<sequence>MSELHYMPLLNAEYFKSLNNLKNIEIENAIKISLMMVTGFREILDELNFDEEKLRTLQFNLDDNYEVVEEIFKSSEDRKIKETLDELLTQMAKLEMEIGDLILEHCHVS</sequence>
<keyword evidence="1" id="KW-0175">Coiled coil</keyword>
<protein>
    <submittedName>
        <fullName evidence="2">Uncharacterized protein</fullName>
    </submittedName>
</protein>